<accession>T2IU07</accession>
<keyword evidence="1" id="KW-0969">Cilium</keyword>
<keyword evidence="1" id="KW-0282">Flagellum</keyword>
<evidence type="ECO:0000313" key="1">
    <source>
        <dbReference type="EMBL" id="CCQ56277.1"/>
    </source>
</evidence>
<comment type="caution">
    <text evidence="1">The sequence shown here is derived from an EMBL/GenBank/DDBJ whole genome shotgun (WGS) entry which is preliminary data.</text>
</comment>
<dbReference type="InterPro" id="IPR047881">
    <property type="entry name" value="LktA_repeat"/>
</dbReference>
<dbReference type="AlphaFoldDB" id="T2IU07"/>
<protein>
    <submittedName>
        <fullName evidence="1">Flagellar hook-length control protein FliK</fullName>
    </submittedName>
</protein>
<sequence>MTGVSGIAPVVIDSSNIDSDESVADTITFEDTHGWATGTAVKYDNGGETDIGGLTHGNTYYVVADERNGKILQLAQNSDGTSIIDLDPSTTTGEHRLYEATTLTTTEIITFDTEHGWSDGDLVTYVSDGDAVGGLEDGAEYYVVLDGDTDDFSIKLSDSEGGAALTLDFSEATGDKHSVYQTADDDDSYELFDFDPSVDNSFDISQVEAINTITLSSPHNFVTGQAVVYENGGGESIGGLTQGETYYVIADDSDANAFRLATSEVQAKLEFALTLDPSLMSGDNHQFLPQSNVVKAKDKSNIFAVAGTATLSLGSGAKTGGGIGFGFGWNEIENSTKAYIKDSSLSYDDSLQVLANNNSTIQAISASVGVSSAQKTAGTIAGTASVNFIDNITEAYLDNVNIGSDGDSSGLLRVVAQDSATIQSLSGAISVAISSKMSLGFGGAVAYNAIGTKSGHGTSAYINNSSLYVDSLDVTATGGQTIQSLSGALAAAKSGKAAITAAGAVSINRIKDTATNAYISNSPTVSVDNAVTIQANNTATIESLAGQVAISIGSKGAGALGASVAINEIDKTGDGQSVGVYAYIAIGFDL</sequence>
<gene>
    <name evidence="1" type="ORF">CWATWH0005_1590</name>
</gene>
<dbReference type="EMBL" id="CAQL01000583">
    <property type="protein sequence ID" value="CCQ56277.1"/>
    <property type="molecule type" value="Genomic_DNA"/>
</dbReference>
<dbReference type="RefSeq" id="WP_021833106.1">
    <property type="nucleotide sequence ID" value="NZ_CAQL01000583.1"/>
</dbReference>
<name>T2IU07_CROWT</name>
<dbReference type="Proteomes" id="UP000017981">
    <property type="component" value="Unassembled WGS sequence"/>
</dbReference>
<proteinExistence type="predicted"/>
<keyword evidence="1" id="KW-0966">Cell projection</keyword>
<reference evidence="1 2" key="2">
    <citation type="submission" date="2013-09" db="EMBL/GenBank/DDBJ databases">
        <title>Whole genome comparison of six Crocosphaera watsonii strains with differing phenotypes.</title>
        <authorList>
            <person name="Bench S.R."/>
            <person name="Heller P."/>
            <person name="Frank I."/>
            <person name="Arciniega M."/>
            <person name="Shilova I.N."/>
            <person name="Zehr J.P."/>
        </authorList>
    </citation>
    <scope>NUCLEOTIDE SEQUENCE [LARGE SCALE GENOMIC DNA]</scope>
    <source>
        <strain evidence="1 2">WH 0005</strain>
    </source>
</reference>
<reference evidence="1 2" key="1">
    <citation type="submission" date="2013-01" db="EMBL/GenBank/DDBJ databases">
        <authorList>
            <person name="Bench S."/>
        </authorList>
    </citation>
    <scope>NUCLEOTIDE SEQUENCE [LARGE SCALE GENOMIC DNA]</scope>
    <source>
        <strain evidence="1 2">WH 0005</strain>
    </source>
</reference>
<organism evidence="1 2">
    <name type="scientific">Crocosphaera watsonii WH 0005</name>
    <dbReference type="NCBI Taxonomy" id="423472"/>
    <lineage>
        <taxon>Bacteria</taxon>
        <taxon>Bacillati</taxon>
        <taxon>Cyanobacteriota</taxon>
        <taxon>Cyanophyceae</taxon>
        <taxon>Oscillatoriophycideae</taxon>
        <taxon>Chroococcales</taxon>
        <taxon>Aphanothecaceae</taxon>
        <taxon>Crocosphaera</taxon>
    </lineage>
</organism>
<dbReference type="NCBIfam" id="NF012206">
    <property type="entry name" value="LktA_tand_53"/>
    <property type="match status" value="4"/>
</dbReference>
<evidence type="ECO:0000313" key="2">
    <source>
        <dbReference type="Proteomes" id="UP000017981"/>
    </source>
</evidence>